<name>A0ABW9IKV5_STRGJ</name>
<comment type="caution">
    <text evidence="2">The sequence shown here is derived from an EMBL/GenBank/DDBJ whole genome shotgun (WGS) entry which is preliminary data.</text>
</comment>
<dbReference type="EMBL" id="JBJVNE010000011">
    <property type="protein sequence ID" value="MFM9649119.1"/>
    <property type="molecule type" value="Genomic_DNA"/>
</dbReference>
<dbReference type="RefSeq" id="WP_369277440.1">
    <property type="nucleotide sequence ID" value="NZ_JBJVMW010000011.1"/>
</dbReference>
<sequence length="220" mass="24223">MTRPGKQELAPAELAKLLGGELPSMLPLEGWRMMTLHCQVDAIGPSDRHQDLVKLEVSFPPTAPDLPCKRCRGRRVIPDFNQWNAHYGETKPVPCPECTTCTATALHALAGVVRCDLPVGHYYEEKRPPEGAFGEDPGGWHQSAPDRQGARISWTDKAHAATPHDSPTVPPLARPIQFIRLNCPTCGPTAVEEHPRLPGSLRCRNCKEHLGHGHFEDTTS</sequence>
<protein>
    <submittedName>
        <fullName evidence="2">Uncharacterized protein</fullName>
    </submittedName>
</protein>
<evidence type="ECO:0000256" key="1">
    <source>
        <dbReference type="SAM" id="MobiDB-lite"/>
    </source>
</evidence>
<keyword evidence="3" id="KW-1185">Reference proteome</keyword>
<organism evidence="2 3">
    <name type="scientific">Streptomyces galilaeus</name>
    <dbReference type="NCBI Taxonomy" id="33899"/>
    <lineage>
        <taxon>Bacteria</taxon>
        <taxon>Bacillati</taxon>
        <taxon>Actinomycetota</taxon>
        <taxon>Actinomycetes</taxon>
        <taxon>Kitasatosporales</taxon>
        <taxon>Streptomycetaceae</taxon>
        <taxon>Streptomyces</taxon>
    </lineage>
</organism>
<feature type="region of interest" description="Disordered" evidence="1">
    <location>
        <begin position="128"/>
        <end position="148"/>
    </location>
</feature>
<reference evidence="2 3" key="1">
    <citation type="submission" date="2024-12" db="EMBL/GenBank/DDBJ databases">
        <title>Forecasting of Potato common scab and diversities of Pathogenic streptomyces spp. in china.</title>
        <authorList>
            <person name="Handique U."/>
            <person name="Wu J."/>
        </authorList>
    </citation>
    <scope>NUCLEOTIDE SEQUENCE [LARGE SCALE GENOMIC DNA]</scope>
    <source>
        <strain evidence="2 3">ZRIMU1585</strain>
    </source>
</reference>
<proteinExistence type="predicted"/>
<evidence type="ECO:0000313" key="3">
    <source>
        <dbReference type="Proteomes" id="UP001631993"/>
    </source>
</evidence>
<accession>A0ABW9IKV5</accession>
<dbReference type="Proteomes" id="UP001631993">
    <property type="component" value="Unassembled WGS sequence"/>
</dbReference>
<evidence type="ECO:0000313" key="2">
    <source>
        <dbReference type="EMBL" id="MFM9649119.1"/>
    </source>
</evidence>
<gene>
    <name evidence="2" type="ORF">ACKI1S_23605</name>
</gene>